<proteinExistence type="predicted"/>
<dbReference type="Proteomes" id="UP000219338">
    <property type="component" value="Unassembled WGS sequence"/>
</dbReference>
<dbReference type="EMBL" id="FUEG01000029">
    <property type="protein sequence ID" value="SJL15520.1"/>
    <property type="molecule type" value="Genomic_DNA"/>
</dbReference>
<dbReference type="OrthoDB" id="10619624at2759"/>
<gene>
    <name evidence="1" type="ORF">ARMOST_19020</name>
</gene>
<evidence type="ECO:0000313" key="1">
    <source>
        <dbReference type="EMBL" id="SJL15520.1"/>
    </source>
</evidence>
<name>A0A284S3C8_ARMOS</name>
<keyword evidence="2" id="KW-1185">Reference proteome</keyword>
<dbReference type="AlphaFoldDB" id="A0A284S3C8"/>
<evidence type="ECO:0000313" key="2">
    <source>
        <dbReference type="Proteomes" id="UP000219338"/>
    </source>
</evidence>
<protein>
    <submittedName>
        <fullName evidence="1">Uncharacterized protein</fullName>
    </submittedName>
</protein>
<organism evidence="1 2">
    <name type="scientific">Armillaria ostoyae</name>
    <name type="common">Armillaria root rot fungus</name>
    <dbReference type="NCBI Taxonomy" id="47428"/>
    <lineage>
        <taxon>Eukaryota</taxon>
        <taxon>Fungi</taxon>
        <taxon>Dikarya</taxon>
        <taxon>Basidiomycota</taxon>
        <taxon>Agaricomycotina</taxon>
        <taxon>Agaricomycetes</taxon>
        <taxon>Agaricomycetidae</taxon>
        <taxon>Agaricales</taxon>
        <taxon>Marasmiineae</taxon>
        <taxon>Physalacriaceae</taxon>
        <taxon>Armillaria</taxon>
    </lineage>
</organism>
<accession>A0A284S3C8</accession>
<sequence>MMSSSSELDAGMCRSSKVASSRLPPLVGWYSRIFSSTPPRSEIQPLTSRKRLRLLATDCRLSLIGRHSFGPREYHKSPNPTNTLARRIRPRIWVACALSDVPGNDKATAGIASLFLSHFSNIQAGAEDTPVHLEEIYTRAWDTGFTIKIVFSPLRYLGEEHLLDSLYIAAASVRWELFGVALDARLPSEGPE</sequence>
<reference evidence="2" key="1">
    <citation type="journal article" date="2017" name="Nat. Ecol. Evol.">
        <title>Genome expansion and lineage-specific genetic innovations in the forest pathogenic fungi Armillaria.</title>
        <authorList>
            <person name="Sipos G."/>
            <person name="Prasanna A.N."/>
            <person name="Walter M.C."/>
            <person name="O'Connor E."/>
            <person name="Balint B."/>
            <person name="Krizsan K."/>
            <person name="Kiss B."/>
            <person name="Hess J."/>
            <person name="Varga T."/>
            <person name="Slot J."/>
            <person name="Riley R."/>
            <person name="Boka B."/>
            <person name="Rigling D."/>
            <person name="Barry K."/>
            <person name="Lee J."/>
            <person name="Mihaltcheva S."/>
            <person name="LaButti K."/>
            <person name="Lipzen A."/>
            <person name="Waldron R."/>
            <person name="Moloney N.M."/>
            <person name="Sperisen C."/>
            <person name="Kredics L."/>
            <person name="Vagvoelgyi C."/>
            <person name="Patrignani A."/>
            <person name="Fitzpatrick D."/>
            <person name="Nagy I."/>
            <person name="Doyle S."/>
            <person name="Anderson J.B."/>
            <person name="Grigoriev I.V."/>
            <person name="Gueldener U."/>
            <person name="Muensterkoetter M."/>
            <person name="Nagy L.G."/>
        </authorList>
    </citation>
    <scope>NUCLEOTIDE SEQUENCE [LARGE SCALE GENOMIC DNA]</scope>
    <source>
        <strain evidence="2">C18/9</strain>
    </source>
</reference>